<proteinExistence type="predicted"/>
<gene>
    <name evidence="3" type="ORF">HEB94_009694</name>
</gene>
<evidence type="ECO:0000313" key="3">
    <source>
        <dbReference type="EMBL" id="MBE1612846.1"/>
    </source>
</evidence>
<dbReference type="Proteomes" id="UP000638648">
    <property type="component" value="Unassembled WGS sequence"/>
</dbReference>
<dbReference type="SUPFAM" id="SSF53335">
    <property type="entry name" value="S-adenosyl-L-methionine-dependent methyltransferases"/>
    <property type="match status" value="1"/>
</dbReference>
<evidence type="ECO:0000313" key="4">
    <source>
        <dbReference type="Proteomes" id="UP000638648"/>
    </source>
</evidence>
<dbReference type="InterPro" id="IPR029063">
    <property type="entry name" value="SAM-dependent_MTases_sf"/>
</dbReference>
<feature type="domain" description="Methyltransferase type 11" evidence="2">
    <location>
        <begin position="64"/>
        <end position="159"/>
    </location>
</feature>
<evidence type="ECO:0000259" key="2">
    <source>
        <dbReference type="Pfam" id="PF08241"/>
    </source>
</evidence>
<reference evidence="3" key="1">
    <citation type="submission" date="2020-10" db="EMBL/GenBank/DDBJ databases">
        <title>Sequencing the genomes of 1000 actinobacteria strains.</title>
        <authorList>
            <person name="Klenk H.-P."/>
        </authorList>
    </citation>
    <scope>NUCLEOTIDE SEQUENCE</scope>
    <source>
        <strain evidence="3">DSM 45354</strain>
    </source>
</reference>
<keyword evidence="3" id="KW-0830">Ubiquinone</keyword>
<dbReference type="GO" id="GO:0008757">
    <property type="term" value="F:S-adenosylmethionine-dependent methyltransferase activity"/>
    <property type="evidence" value="ECO:0007669"/>
    <property type="project" value="InterPro"/>
</dbReference>
<feature type="region of interest" description="Disordered" evidence="1">
    <location>
        <begin position="1"/>
        <end position="23"/>
    </location>
</feature>
<feature type="compositionally biased region" description="Polar residues" evidence="1">
    <location>
        <begin position="1"/>
        <end position="20"/>
    </location>
</feature>
<sequence>MADARSTQATAKPATRQQSEAAAPHNVQHPFFAWLWTRLGPMLDRAGLAEYRKQLLAGIQGRVLEIGAGSGLNFPHYPYSVNGVLAIEPEPSLAQYGAAAAGCAPVPVELVAGTAESIPSADASFDAAVTSLVLCSVSDQRAALAELHRVLRPGGKLYFLEHVGAETPGLRHVQAALDTTLWPVVNGGCHTSRDTAAAIEANGFRIDRLTRLRFPDTTIPSPSSPHILGIATRTGGD</sequence>
<dbReference type="InterPro" id="IPR013216">
    <property type="entry name" value="Methyltransf_11"/>
</dbReference>
<dbReference type="EMBL" id="JADBEM010000001">
    <property type="protein sequence ID" value="MBE1612846.1"/>
    <property type="molecule type" value="Genomic_DNA"/>
</dbReference>
<dbReference type="CDD" id="cd02440">
    <property type="entry name" value="AdoMet_MTases"/>
    <property type="match status" value="1"/>
</dbReference>
<name>A0A927N547_9ACTN</name>
<dbReference type="AlphaFoldDB" id="A0A927N547"/>
<dbReference type="PANTHER" id="PTHR45036">
    <property type="entry name" value="METHYLTRANSFERASE LIKE 7B"/>
    <property type="match status" value="1"/>
</dbReference>
<dbReference type="Gene3D" id="3.40.50.150">
    <property type="entry name" value="Vaccinia Virus protein VP39"/>
    <property type="match status" value="1"/>
</dbReference>
<accession>A0A927N547</accession>
<dbReference type="RefSeq" id="WP_192755822.1">
    <property type="nucleotide sequence ID" value="NZ_BAABJL010000084.1"/>
</dbReference>
<dbReference type="Pfam" id="PF08241">
    <property type="entry name" value="Methyltransf_11"/>
    <property type="match status" value="1"/>
</dbReference>
<dbReference type="InterPro" id="IPR052356">
    <property type="entry name" value="Thiol_S-MT"/>
</dbReference>
<evidence type="ECO:0000256" key="1">
    <source>
        <dbReference type="SAM" id="MobiDB-lite"/>
    </source>
</evidence>
<comment type="caution">
    <text evidence="3">The sequence shown here is derived from an EMBL/GenBank/DDBJ whole genome shotgun (WGS) entry which is preliminary data.</text>
</comment>
<protein>
    <submittedName>
        <fullName evidence="3">Ubiquinone/menaquinone biosynthesis C-methylase UbiE</fullName>
    </submittedName>
</protein>
<keyword evidence="4" id="KW-1185">Reference proteome</keyword>
<organism evidence="3 4">
    <name type="scientific">Actinopolymorpha pittospori</name>
    <dbReference type="NCBI Taxonomy" id="648752"/>
    <lineage>
        <taxon>Bacteria</taxon>
        <taxon>Bacillati</taxon>
        <taxon>Actinomycetota</taxon>
        <taxon>Actinomycetes</taxon>
        <taxon>Propionibacteriales</taxon>
        <taxon>Actinopolymorphaceae</taxon>
        <taxon>Actinopolymorpha</taxon>
    </lineage>
</organism>
<dbReference type="PANTHER" id="PTHR45036:SF1">
    <property type="entry name" value="METHYLTRANSFERASE LIKE 7A"/>
    <property type="match status" value="1"/>
</dbReference>